<evidence type="ECO:0000259" key="4">
    <source>
        <dbReference type="Pfam" id="PF12768"/>
    </source>
</evidence>
<evidence type="ECO:0000259" key="6">
    <source>
        <dbReference type="Pfam" id="PF20843"/>
    </source>
</evidence>
<feature type="transmembrane region" description="Helical" evidence="2">
    <location>
        <begin position="1148"/>
        <end position="1173"/>
    </location>
</feature>
<keyword evidence="2" id="KW-0472">Membrane</keyword>
<evidence type="ECO:0000256" key="1">
    <source>
        <dbReference type="SAM" id="MobiDB-lite"/>
    </source>
</evidence>
<name>A0A0H5C569_CYBJN</name>
<evidence type="ECO:0000256" key="2">
    <source>
        <dbReference type="SAM" id="Phobius"/>
    </source>
</evidence>
<feature type="compositionally biased region" description="Low complexity" evidence="1">
    <location>
        <begin position="1120"/>
        <end position="1141"/>
    </location>
</feature>
<organism evidence="7 8">
    <name type="scientific">Cyberlindnera jadinii (strain ATCC 18201 / CBS 1600 / BCRC 20928 / JCM 3617 / NBRC 0987 / NRRL Y-1542)</name>
    <name type="common">Torula yeast</name>
    <name type="synonym">Candida utilis</name>
    <dbReference type="NCBI Taxonomy" id="983966"/>
    <lineage>
        <taxon>Eukaryota</taxon>
        <taxon>Fungi</taxon>
        <taxon>Dikarya</taxon>
        <taxon>Ascomycota</taxon>
        <taxon>Saccharomycotina</taxon>
        <taxon>Saccharomycetes</taxon>
        <taxon>Phaffomycetales</taxon>
        <taxon>Phaffomycetaceae</taxon>
        <taxon>Cyberlindnera</taxon>
    </lineage>
</organism>
<feature type="domain" description="Rax2-like third" evidence="6">
    <location>
        <begin position="399"/>
        <end position="548"/>
    </location>
</feature>
<feature type="chain" id="PRO_5005216517" evidence="3">
    <location>
        <begin position="19"/>
        <end position="1205"/>
    </location>
</feature>
<dbReference type="Pfam" id="PF20842">
    <property type="entry name" value="Rax2_2"/>
    <property type="match status" value="1"/>
</dbReference>
<dbReference type="Pfam" id="PF12768">
    <property type="entry name" value="Rax2"/>
    <property type="match status" value="1"/>
</dbReference>
<dbReference type="InterPro" id="IPR048265">
    <property type="entry name" value="Rax2-like_third"/>
</dbReference>
<sequence length="1205" mass="130598">MNTLWLSSLATVLVKAMGQQLDFQGVTQPSLNLELFNDAEFGILGNFDSITPYSYLGISNFTNQNGLRNQLYYTEGSNEQFITLGQIHGTVSRIFPFSNDSFLLVGDFESIGTRSTPSPSIYNVTTNEFIHLGNITDINAVLLNDDESVVYIGGDFSFNNSYSAAIYNLTSGKLQSTLFDGFGDDSVVNSIVKIGSNIVFGGQFNTLGLPELISQSFNETNSTIETDQIVSLRHANLSSSDGSSNPEVLICPAGEEWTVSGSSATLNIQLPFTVIPSKLRIYNSANVNSEISMFRLITSPTNGIMNLTYVDPQTGELGFCDAWCPLLSSSELVSAYEDSDSIDRVAEYGDSTISWSQSYQEFAFVNSLDVDLLNFQALESYGDAIALAGFEIYQSIFPTYAYDVLNDPSCDSTVRYSQSELTGSWDVVGSYMETTVQISDEIPDVGVTFLPNITYAGDYSILMYTPGCAQDNTCDTRGIVNVTVVDIALDEVLESHLIYQTNQEEKYDSIFYGHLDNAVRVDMVLYSAVAGSSTTEVTVVADRITTNIFSADTLQSTNGSIPINGIFEYSPSNFTNFNAANLSETILVGNTTLNSLGSNISSDASIQLALLDDTLYVAGDFQSDYGDNLFRVDIDSDEDLTPSSFDGGLNGPVLSLTTADNYLVLLGEFDSMNNQTDVSILSSQNDSLSGSAFFNGEWYSFGSDVGTSFAYLSLFGEDYWLFENETWDLGEESWYINTNLLSFNSTAASSSSNVTLFTGSLATSQNNGNMGVLMNSDGNVMNVTNDTLTHSSFVTGLFINESLAAYGGQFVTSNDISNLILATQGSTDGLDINWEDNSTVTSLFHYQDRLFIGTQGSGSVAHNDFDGLLIYNLNNDTFESAGSLSNSAGTVVVNGLGIFNNTYLVVGGSFDSADGTDCSGFCFYNMNETSWTQLISDLSGAVNHFRFVNNTLVACGDLDFNGETLHLFTYDFNLTTQEQPVHFNEVEHSVNTFILVDDSLSGRIIVAGDSFISAFDGSSWVNITGDLDGTITDIALLELSETNSANDGSYFNSSQILMASGNFTIGEYGYANMALFNSTSWIPYVVVTAGQSTATVNSIYLNKDISNLFISGTLTNSTRPETTSSAVPSPTSSTSSERNSSGKMDRGFIALVGLACAVGTIGLLGSIGAIFLFRKREQEYMPIEPRVNETEMLETVPPENLFKHV</sequence>
<dbReference type="InterPro" id="IPR024982">
    <property type="entry name" value="Rax2-like_C"/>
</dbReference>
<gene>
    <name evidence="7" type="primary">RAX2</name>
    <name evidence="7" type="ORF">BN1211_3679</name>
</gene>
<dbReference type="Proteomes" id="UP000038830">
    <property type="component" value="Unassembled WGS sequence"/>
</dbReference>
<feature type="domain" description="Rax2-like C-terminal" evidence="4">
    <location>
        <begin position="868"/>
        <end position="1108"/>
    </location>
</feature>
<evidence type="ECO:0000259" key="5">
    <source>
        <dbReference type="Pfam" id="PF20842"/>
    </source>
</evidence>
<dbReference type="GO" id="GO:1902929">
    <property type="term" value="C:plasma membrane of growing cell tip"/>
    <property type="evidence" value="ECO:0007669"/>
    <property type="project" value="TreeGrafter"/>
</dbReference>
<dbReference type="EMBL" id="CDQK01000004">
    <property type="protein sequence ID" value="CEP23158.1"/>
    <property type="molecule type" value="Genomic_DNA"/>
</dbReference>
<evidence type="ECO:0000313" key="7">
    <source>
        <dbReference type="EMBL" id="CEP23158.1"/>
    </source>
</evidence>
<dbReference type="InterPro" id="IPR048266">
    <property type="entry name" value="Rax2-like_second"/>
</dbReference>
<protein>
    <submittedName>
        <fullName evidence="7">RAX2 protein</fullName>
    </submittedName>
</protein>
<keyword evidence="2" id="KW-1133">Transmembrane helix</keyword>
<feature type="signal peptide" evidence="3">
    <location>
        <begin position="1"/>
        <end position="18"/>
    </location>
</feature>
<dbReference type="PANTHER" id="PTHR31778">
    <property type="entry name" value="BUD SITE SELECTION PROTEIN RAX2"/>
    <property type="match status" value="1"/>
</dbReference>
<feature type="domain" description="Rax2-like second" evidence="5">
    <location>
        <begin position="225"/>
        <end position="387"/>
    </location>
</feature>
<accession>A0A0H5C569</accession>
<keyword evidence="3" id="KW-0732">Signal</keyword>
<dbReference type="Pfam" id="PF20843">
    <property type="entry name" value="Rax2_3"/>
    <property type="match status" value="1"/>
</dbReference>
<reference evidence="8" key="1">
    <citation type="journal article" date="2015" name="J. Biotechnol.">
        <title>The structure of the Cyberlindnera jadinii genome and its relation to Candida utilis analyzed by the occurrence of single nucleotide polymorphisms.</title>
        <authorList>
            <person name="Rupp O."/>
            <person name="Brinkrolf K."/>
            <person name="Buerth C."/>
            <person name="Kunigo M."/>
            <person name="Schneider J."/>
            <person name="Jaenicke S."/>
            <person name="Goesmann A."/>
            <person name="Puehler A."/>
            <person name="Jaeger K.-E."/>
            <person name="Ernst J.F."/>
        </authorList>
    </citation>
    <scope>NUCLEOTIDE SEQUENCE [LARGE SCALE GENOMIC DNA]</scope>
    <source>
        <strain evidence="8">ATCC 18201 / CBS 1600 / BCRC 20928 / JCM 3617 / NBRC 0987 / NRRL Y-1542</strain>
    </source>
</reference>
<proteinExistence type="predicted"/>
<evidence type="ECO:0000313" key="8">
    <source>
        <dbReference type="Proteomes" id="UP000038830"/>
    </source>
</evidence>
<dbReference type="GO" id="GO:0005935">
    <property type="term" value="C:cellular bud neck"/>
    <property type="evidence" value="ECO:0007669"/>
    <property type="project" value="TreeGrafter"/>
</dbReference>
<feature type="region of interest" description="Disordered" evidence="1">
    <location>
        <begin position="1118"/>
        <end position="1142"/>
    </location>
</feature>
<evidence type="ECO:0000256" key="3">
    <source>
        <dbReference type="SAM" id="SignalP"/>
    </source>
</evidence>
<dbReference type="GO" id="GO:0000282">
    <property type="term" value="P:cellular bud site selection"/>
    <property type="evidence" value="ECO:0007669"/>
    <property type="project" value="TreeGrafter"/>
</dbReference>
<dbReference type="AlphaFoldDB" id="A0A0H5C569"/>
<dbReference type="PANTHER" id="PTHR31778:SF2">
    <property type="entry name" value="BUD SITE SELECTION PROTEIN RAX2"/>
    <property type="match status" value="1"/>
</dbReference>
<dbReference type="GO" id="GO:0005621">
    <property type="term" value="C:cellular bud scar"/>
    <property type="evidence" value="ECO:0007669"/>
    <property type="project" value="TreeGrafter"/>
</dbReference>
<keyword evidence="2" id="KW-0812">Transmembrane</keyword>